<dbReference type="GO" id="GO:0051537">
    <property type="term" value="F:2 iron, 2 sulfur cluster binding"/>
    <property type="evidence" value="ECO:0007669"/>
    <property type="project" value="UniProtKB-KW"/>
</dbReference>
<keyword evidence="1" id="KW-0001">2Fe-2S</keyword>
<dbReference type="InterPro" id="IPR057330">
    <property type="entry name" value="SCP2_Rv3818"/>
</dbReference>
<evidence type="ECO:0000259" key="5">
    <source>
        <dbReference type="PROSITE" id="PS51296"/>
    </source>
</evidence>
<keyword evidence="4" id="KW-0411">Iron-sulfur</keyword>
<dbReference type="EMBL" id="CAEZUP010000176">
    <property type="protein sequence ID" value="CAB4628194.1"/>
    <property type="molecule type" value="Genomic_DNA"/>
</dbReference>
<reference evidence="6" key="1">
    <citation type="submission" date="2020-05" db="EMBL/GenBank/DDBJ databases">
        <authorList>
            <person name="Chiriac C."/>
            <person name="Salcher M."/>
            <person name="Ghai R."/>
            <person name="Kavagutti S V."/>
        </authorList>
    </citation>
    <scope>NUCLEOTIDE SEQUENCE</scope>
</reference>
<evidence type="ECO:0000256" key="1">
    <source>
        <dbReference type="ARBA" id="ARBA00022714"/>
    </source>
</evidence>
<dbReference type="PANTHER" id="PTHR43546:SF3">
    <property type="entry name" value="UPF0173 METAL-DEPENDENT HYDROLASE MJ1163"/>
    <property type="match status" value="1"/>
</dbReference>
<dbReference type="InterPro" id="IPR017941">
    <property type="entry name" value="Rieske_2Fe-2S"/>
</dbReference>
<dbReference type="InterPro" id="IPR050114">
    <property type="entry name" value="UPF0173_UPF0282_UlaG_hydrolase"/>
</dbReference>
<evidence type="ECO:0000256" key="2">
    <source>
        <dbReference type="ARBA" id="ARBA00022723"/>
    </source>
</evidence>
<dbReference type="InterPro" id="IPR036866">
    <property type="entry name" value="RibonucZ/Hydroxyglut_hydro"/>
</dbReference>
<sequence length="566" mass="63495">MYSRIRGRATGRSTDDSVGLGAAEVTARFSHGQSGPIATITSLVLMKATSIGHAGILIETTDGSIVCDPWFLPAFRGSWCVFPRNDQLSSDLMARIENPDYLYISHIHGDHLDELWLPDHINREATVLVPGFPTDELERRLRALGFANVIRTVDGQEIVLNGDLRIAIHCETSITDGPGGDSAIVVSDGISRLVNQNDCRTTDLGSLRSHGPIDLHWIQYSGAIWYPMVYDETPQVMRELVDAKVESQFTRAMRYVEALDARCVVPSAGPPAFLDPDLFHLNMITGDELSIFPDQRSFMTLLDASNREGILAIPGTEIELRSDGYSVTHPIDDDSVAGIFNEKLEYLRRYQADWLPWIEELKTTWAEPTDDLIETLAAWWEPLLAMAPTLRKGIDDICVVHAGDLAIAIDFRDGTVRGWAGEPDGFSFHIDRRLVETVVAEHAVDWSNSLFLSCRFKAWRSGPYNEFVYNFFKSLSEERMRRTEAEALRKLDPDRGGIAGEEIRIGDYIVERTCPHRRADLSVFGEIDGENLVCTLHGWRFNLETGRCVNADEQILRVRRAESSEV</sequence>
<protein>
    <submittedName>
        <fullName evidence="6">Unannotated protein</fullName>
    </submittedName>
</protein>
<proteinExistence type="predicted"/>
<gene>
    <name evidence="6" type="ORF">UFOPK1835_02258</name>
</gene>
<name>A0A6J6IUT3_9ZZZZ</name>
<dbReference type="CDD" id="cd03467">
    <property type="entry name" value="Rieske"/>
    <property type="match status" value="1"/>
</dbReference>
<dbReference type="Gene3D" id="2.102.10.10">
    <property type="entry name" value="Rieske [2Fe-2S] iron-sulphur domain"/>
    <property type="match status" value="1"/>
</dbReference>
<feature type="domain" description="Rieske" evidence="5">
    <location>
        <begin position="508"/>
        <end position="566"/>
    </location>
</feature>
<dbReference type="Pfam" id="PF25451">
    <property type="entry name" value="SCP2_Rv3818"/>
    <property type="match status" value="1"/>
</dbReference>
<dbReference type="PANTHER" id="PTHR43546">
    <property type="entry name" value="UPF0173 METAL-DEPENDENT HYDROLASE MJ1163-RELATED"/>
    <property type="match status" value="1"/>
</dbReference>
<evidence type="ECO:0000256" key="4">
    <source>
        <dbReference type="ARBA" id="ARBA00023014"/>
    </source>
</evidence>
<dbReference type="InterPro" id="IPR036922">
    <property type="entry name" value="Rieske_2Fe-2S_sf"/>
</dbReference>
<dbReference type="PROSITE" id="PS51296">
    <property type="entry name" value="RIESKE"/>
    <property type="match status" value="1"/>
</dbReference>
<dbReference type="AlphaFoldDB" id="A0A6J6IUT3"/>
<dbReference type="Pfam" id="PF00355">
    <property type="entry name" value="Rieske"/>
    <property type="match status" value="1"/>
</dbReference>
<dbReference type="SUPFAM" id="SSF56281">
    <property type="entry name" value="Metallo-hydrolase/oxidoreductase"/>
    <property type="match status" value="1"/>
</dbReference>
<evidence type="ECO:0000256" key="3">
    <source>
        <dbReference type="ARBA" id="ARBA00023004"/>
    </source>
</evidence>
<organism evidence="6">
    <name type="scientific">freshwater metagenome</name>
    <dbReference type="NCBI Taxonomy" id="449393"/>
    <lineage>
        <taxon>unclassified sequences</taxon>
        <taxon>metagenomes</taxon>
        <taxon>ecological metagenomes</taxon>
    </lineage>
</organism>
<dbReference type="Gene3D" id="3.60.15.10">
    <property type="entry name" value="Ribonuclease Z/Hydroxyacylglutathione hydrolase-like"/>
    <property type="match status" value="1"/>
</dbReference>
<dbReference type="GO" id="GO:0046872">
    <property type="term" value="F:metal ion binding"/>
    <property type="evidence" value="ECO:0007669"/>
    <property type="project" value="UniProtKB-KW"/>
</dbReference>
<keyword evidence="3" id="KW-0408">Iron</keyword>
<keyword evidence="2" id="KW-0479">Metal-binding</keyword>
<evidence type="ECO:0000313" key="6">
    <source>
        <dbReference type="EMBL" id="CAB4628194.1"/>
    </source>
</evidence>
<accession>A0A6J6IUT3</accession>
<dbReference type="SUPFAM" id="SSF50022">
    <property type="entry name" value="ISP domain"/>
    <property type="match status" value="1"/>
</dbReference>